<dbReference type="OrthoDB" id="850421at2"/>
<evidence type="ECO:0000313" key="2">
    <source>
        <dbReference type="Proteomes" id="UP000036458"/>
    </source>
</evidence>
<evidence type="ECO:0000313" key="1">
    <source>
        <dbReference type="EMBL" id="AKQ45661.1"/>
    </source>
</evidence>
<reference evidence="1 2" key="1">
    <citation type="submission" date="2015-01" db="EMBL/GenBank/DDBJ databases">
        <title>Rufibacter sp./DG31D/ whole genome sequencing.</title>
        <authorList>
            <person name="Kim M.K."/>
            <person name="Srinivasan S."/>
            <person name="Lee J.-J."/>
        </authorList>
    </citation>
    <scope>NUCLEOTIDE SEQUENCE [LARGE SCALE GENOMIC DNA]</scope>
    <source>
        <strain evidence="1 2">DG31D</strain>
    </source>
</reference>
<proteinExistence type="predicted"/>
<accession>A0A0H4W5H4</accession>
<gene>
    <name evidence="1" type="ORF">TH63_08360</name>
</gene>
<organism evidence="1 2">
    <name type="scientific">Rufibacter radiotolerans</name>
    <dbReference type="NCBI Taxonomy" id="1379910"/>
    <lineage>
        <taxon>Bacteria</taxon>
        <taxon>Pseudomonadati</taxon>
        <taxon>Bacteroidota</taxon>
        <taxon>Cytophagia</taxon>
        <taxon>Cytophagales</taxon>
        <taxon>Hymenobacteraceae</taxon>
        <taxon>Rufibacter</taxon>
    </lineage>
</organism>
<dbReference type="EMBL" id="CP010777">
    <property type="protein sequence ID" value="AKQ45661.1"/>
    <property type="molecule type" value="Genomic_DNA"/>
</dbReference>
<name>A0A0H4W5H4_9BACT</name>
<keyword evidence="2" id="KW-1185">Reference proteome</keyword>
<protein>
    <submittedName>
        <fullName evidence="1">Uncharacterized protein</fullName>
    </submittedName>
</protein>
<dbReference type="PATRIC" id="fig|1379910.4.peg.1820"/>
<dbReference type="AlphaFoldDB" id="A0A0H4W5H4"/>
<dbReference type="KEGG" id="ruf:TH63_08360"/>
<dbReference type="Proteomes" id="UP000036458">
    <property type="component" value="Chromosome"/>
</dbReference>
<dbReference type="RefSeq" id="WP_048920552.1">
    <property type="nucleotide sequence ID" value="NZ_CP010777.1"/>
</dbReference>
<sequence>MIHFTTISKNQREFNLIAIGSLAFKMYSRFLMDRTVQNCTQNTLNVVSVTRLPVLDPHKNNFYVALISDLDAPELYPLCDYLMKARINFGYTVGEVMALNDSPTYLKRIHKLKNSFDVLVELENFLVVDSRELNKQEKHAFLSTNFTLQLLCMLKQVCQTEFSVAAKTTTSTAQTFHFGGRTSYTSRLPFL</sequence>